<gene>
    <name evidence="9" type="ORF">SAMN06265373_10448</name>
</gene>
<dbReference type="CDD" id="cd17546">
    <property type="entry name" value="REC_hyHK_CKI1_RcsC-like"/>
    <property type="match status" value="1"/>
</dbReference>
<keyword evidence="5" id="KW-0418">Kinase</keyword>
<dbReference type="InterPro" id="IPR003594">
    <property type="entry name" value="HATPase_dom"/>
</dbReference>
<dbReference type="Pfam" id="PF02518">
    <property type="entry name" value="HATPase_c"/>
    <property type="match status" value="1"/>
</dbReference>
<dbReference type="SUPFAM" id="SSF55874">
    <property type="entry name" value="ATPase domain of HSP90 chaperone/DNA topoisomerase II/histidine kinase"/>
    <property type="match status" value="1"/>
</dbReference>
<evidence type="ECO:0000259" key="7">
    <source>
        <dbReference type="PROSITE" id="PS50109"/>
    </source>
</evidence>
<dbReference type="InterPro" id="IPR003661">
    <property type="entry name" value="HisK_dim/P_dom"/>
</dbReference>
<dbReference type="Gene3D" id="3.40.50.2300">
    <property type="match status" value="1"/>
</dbReference>
<evidence type="ECO:0000313" key="10">
    <source>
        <dbReference type="Proteomes" id="UP001157961"/>
    </source>
</evidence>
<dbReference type="CDD" id="cd16922">
    <property type="entry name" value="HATPase_EvgS-ArcB-TorS-like"/>
    <property type="match status" value="1"/>
</dbReference>
<dbReference type="SMART" id="SM00387">
    <property type="entry name" value="HATPase_c"/>
    <property type="match status" value="1"/>
</dbReference>
<dbReference type="CDD" id="cd00082">
    <property type="entry name" value="HisKA"/>
    <property type="match status" value="1"/>
</dbReference>
<dbReference type="SUPFAM" id="SSF55781">
    <property type="entry name" value="GAF domain-like"/>
    <property type="match status" value="1"/>
</dbReference>
<evidence type="ECO:0000256" key="3">
    <source>
        <dbReference type="ARBA" id="ARBA00022553"/>
    </source>
</evidence>
<keyword evidence="10" id="KW-1185">Reference proteome</keyword>
<dbReference type="Pfam" id="PF01590">
    <property type="entry name" value="GAF"/>
    <property type="match status" value="1"/>
</dbReference>
<dbReference type="PROSITE" id="PS50109">
    <property type="entry name" value="HIS_KIN"/>
    <property type="match status" value="1"/>
</dbReference>
<dbReference type="InterPro" id="IPR005467">
    <property type="entry name" value="His_kinase_dom"/>
</dbReference>
<evidence type="ECO:0000313" key="9">
    <source>
        <dbReference type="EMBL" id="SMP21732.1"/>
    </source>
</evidence>
<dbReference type="SMART" id="SM00388">
    <property type="entry name" value="HisKA"/>
    <property type="match status" value="1"/>
</dbReference>
<dbReference type="Gene3D" id="3.30.565.10">
    <property type="entry name" value="Histidine kinase-like ATPase, C-terminal domain"/>
    <property type="match status" value="1"/>
</dbReference>
<dbReference type="Pfam" id="PF00072">
    <property type="entry name" value="Response_reg"/>
    <property type="match status" value="1"/>
</dbReference>
<dbReference type="InterPro" id="IPR011006">
    <property type="entry name" value="CheY-like_superfamily"/>
</dbReference>
<dbReference type="InterPro" id="IPR003018">
    <property type="entry name" value="GAF"/>
</dbReference>
<dbReference type="InterPro" id="IPR036890">
    <property type="entry name" value="HATPase_C_sf"/>
</dbReference>
<evidence type="ECO:0000256" key="5">
    <source>
        <dbReference type="ARBA" id="ARBA00022777"/>
    </source>
</evidence>
<evidence type="ECO:0000256" key="1">
    <source>
        <dbReference type="ARBA" id="ARBA00000085"/>
    </source>
</evidence>
<reference evidence="9 10" key="1">
    <citation type="submission" date="2017-05" db="EMBL/GenBank/DDBJ databases">
        <authorList>
            <person name="Varghese N."/>
            <person name="Submissions S."/>
        </authorList>
    </citation>
    <scope>NUCLEOTIDE SEQUENCE [LARGE SCALE GENOMIC DNA]</scope>
    <source>
        <strain evidence="9 10">DSM 29734</strain>
    </source>
</reference>
<dbReference type="InterPro" id="IPR029016">
    <property type="entry name" value="GAF-like_dom_sf"/>
</dbReference>
<feature type="modified residue" description="4-aspartylphosphate" evidence="6">
    <location>
        <position position="487"/>
    </location>
</feature>
<dbReference type="PANTHER" id="PTHR43047">
    <property type="entry name" value="TWO-COMPONENT HISTIDINE PROTEIN KINASE"/>
    <property type="match status" value="1"/>
</dbReference>
<dbReference type="SUPFAM" id="SSF52172">
    <property type="entry name" value="CheY-like"/>
    <property type="match status" value="1"/>
</dbReference>
<proteinExistence type="predicted"/>
<comment type="catalytic activity">
    <reaction evidence="1">
        <text>ATP + protein L-histidine = ADP + protein N-phospho-L-histidine.</text>
        <dbReference type="EC" id="2.7.13.3"/>
    </reaction>
</comment>
<dbReference type="Pfam" id="PF00512">
    <property type="entry name" value="HisKA"/>
    <property type="match status" value="1"/>
</dbReference>
<dbReference type="SMART" id="SM00448">
    <property type="entry name" value="REC"/>
    <property type="match status" value="1"/>
</dbReference>
<dbReference type="InterPro" id="IPR004358">
    <property type="entry name" value="Sig_transdc_His_kin-like_C"/>
</dbReference>
<protein>
    <recommendedName>
        <fullName evidence="2">histidine kinase</fullName>
        <ecNumber evidence="2">2.7.13.3</ecNumber>
    </recommendedName>
</protein>
<dbReference type="Gene3D" id="3.30.450.40">
    <property type="match status" value="1"/>
</dbReference>
<keyword evidence="3 6" id="KW-0597">Phosphoprotein</keyword>
<dbReference type="EMBL" id="FXTY01000004">
    <property type="protein sequence ID" value="SMP21732.1"/>
    <property type="molecule type" value="Genomic_DNA"/>
</dbReference>
<name>A0ABY1P039_9RHOB</name>
<dbReference type="PRINTS" id="PR00344">
    <property type="entry name" value="BCTRLSENSOR"/>
</dbReference>
<dbReference type="Proteomes" id="UP001157961">
    <property type="component" value="Unassembled WGS sequence"/>
</dbReference>
<dbReference type="SMART" id="SM00065">
    <property type="entry name" value="GAF"/>
    <property type="match status" value="1"/>
</dbReference>
<feature type="domain" description="Histidine kinase" evidence="7">
    <location>
        <begin position="195"/>
        <end position="416"/>
    </location>
</feature>
<dbReference type="InterPro" id="IPR036097">
    <property type="entry name" value="HisK_dim/P_sf"/>
</dbReference>
<organism evidence="9 10">
    <name type="scientific">Shimia sagamensis</name>
    <dbReference type="NCBI Taxonomy" id="1566352"/>
    <lineage>
        <taxon>Bacteria</taxon>
        <taxon>Pseudomonadati</taxon>
        <taxon>Pseudomonadota</taxon>
        <taxon>Alphaproteobacteria</taxon>
        <taxon>Rhodobacterales</taxon>
        <taxon>Roseobacteraceae</taxon>
    </lineage>
</organism>
<evidence type="ECO:0000259" key="8">
    <source>
        <dbReference type="PROSITE" id="PS50110"/>
    </source>
</evidence>
<accession>A0ABY1P039</accession>
<dbReference type="EC" id="2.7.13.3" evidence="2"/>
<evidence type="ECO:0000256" key="4">
    <source>
        <dbReference type="ARBA" id="ARBA00022679"/>
    </source>
</evidence>
<dbReference type="InterPro" id="IPR001789">
    <property type="entry name" value="Sig_transdc_resp-reg_receiver"/>
</dbReference>
<feature type="domain" description="Response regulatory" evidence="8">
    <location>
        <begin position="438"/>
        <end position="556"/>
    </location>
</feature>
<dbReference type="PROSITE" id="PS50110">
    <property type="entry name" value="RESPONSE_REGULATORY"/>
    <property type="match status" value="1"/>
</dbReference>
<dbReference type="Gene3D" id="1.10.287.130">
    <property type="match status" value="1"/>
</dbReference>
<evidence type="ECO:0000256" key="6">
    <source>
        <dbReference type="PROSITE-ProRule" id="PRU00169"/>
    </source>
</evidence>
<comment type="caution">
    <text evidence="9">The sequence shown here is derived from an EMBL/GenBank/DDBJ whole genome shotgun (WGS) entry which is preliminary data.</text>
</comment>
<evidence type="ECO:0000256" key="2">
    <source>
        <dbReference type="ARBA" id="ARBA00012438"/>
    </source>
</evidence>
<dbReference type="SUPFAM" id="SSF47384">
    <property type="entry name" value="Homodimeric domain of signal transducing histidine kinase"/>
    <property type="match status" value="1"/>
</dbReference>
<keyword evidence="4" id="KW-0808">Transferase</keyword>
<dbReference type="PANTHER" id="PTHR43047:SF64">
    <property type="entry name" value="HISTIDINE KINASE CONTAINING CHEY-HOMOLOGOUS RECEIVER DOMAIN AND PAS DOMAIN-RELATED"/>
    <property type="match status" value="1"/>
</dbReference>
<sequence>MNTSVASRIDPKPANDRLLADLGLVDADVDAAFDNLTSLTRSVLNVPVALVSIVQPALDRQYFKSQVGLVAHWAEARQTPLCHSFCQHVRASNSPLIVPDARVHPVLKYNSAIDTLKVVAYLGMPITLPDGTCIGALCASDDAPRNWSEDEQQKLHQLALCVNEQIALKVALRTAEIAKTEAEEAAQAREDFLAHMAHEIRTPLNGIIGSVDLLSAELDKSDQGTVVPELLRTMDTSTQGLLRTLNDSLDLSKIDAGKLDLEHRPFNLRAAVADVIALHRASADCKGVKLIVEASDTENGAPRLGDKFRLRQVLGNLLSNAVKFTEKGTIHVTLEATTDTICAKVKDTGCGMDASQIAHAFSAYSQADTSVARRKGGTGLGLAIVKRLVDLMEGDVSVDSAPGEGTTFFACVPMPVTTEVDTKGLSAAKMANAFAGKRALVADDSPVNRLVLSRMLESMGAEIVCAHNGETALHHALTDKFDTLFIDIRMPDMTGDQIARTLRAMETQSDAAILPKMVAVTANVFPEHIASYLDAGFDHCLAKPIRRADLCALVTR</sequence>
<dbReference type="RefSeq" id="WP_283426020.1">
    <property type="nucleotide sequence ID" value="NZ_FXTY01000004.1"/>
</dbReference>